<dbReference type="AlphaFoldDB" id="A0A178MGE0"/>
<name>A0A178MGE0_9CHLR</name>
<dbReference type="Gene3D" id="3.30.460.10">
    <property type="entry name" value="Beta Polymerase, domain 2"/>
    <property type="match status" value="1"/>
</dbReference>
<feature type="domain" description="Polymerase nucleotidyl transferase" evidence="1">
    <location>
        <begin position="14"/>
        <end position="99"/>
    </location>
</feature>
<sequence>MAEYHLDLPERYLTEVRSILQRHVPDYEVWAYGSRVTGGAYAASDLDLVVRNPPNLLQPCERIFDLIEAFIDSDLPIRVDVMDWARIPDSFRREIERAYVVVQESSQISLKADTQL</sequence>
<dbReference type="Pfam" id="PF01909">
    <property type="entry name" value="NTP_transf_2"/>
    <property type="match status" value="1"/>
</dbReference>
<proteinExistence type="predicted"/>
<dbReference type="GO" id="GO:0016779">
    <property type="term" value="F:nucleotidyltransferase activity"/>
    <property type="evidence" value="ECO:0007669"/>
    <property type="project" value="InterPro"/>
</dbReference>
<dbReference type="Proteomes" id="UP000078287">
    <property type="component" value="Unassembled WGS sequence"/>
</dbReference>
<evidence type="ECO:0000313" key="3">
    <source>
        <dbReference type="Proteomes" id="UP000078287"/>
    </source>
</evidence>
<organism evidence="2 3">
    <name type="scientific">Chloroflexus islandicus</name>
    <dbReference type="NCBI Taxonomy" id="1707952"/>
    <lineage>
        <taxon>Bacteria</taxon>
        <taxon>Bacillati</taxon>
        <taxon>Chloroflexota</taxon>
        <taxon>Chloroflexia</taxon>
        <taxon>Chloroflexales</taxon>
        <taxon>Chloroflexineae</taxon>
        <taxon>Chloroflexaceae</taxon>
        <taxon>Chloroflexus</taxon>
    </lineage>
</organism>
<dbReference type="CDD" id="cd05403">
    <property type="entry name" value="NT_KNTase_like"/>
    <property type="match status" value="1"/>
</dbReference>
<reference evidence="2 3" key="1">
    <citation type="submission" date="2016-04" db="EMBL/GenBank/DDBJ databases">
        <title>Chloroflexus islandicus sp. nov., a thermophilic filamentous anoxygenic phototrophic bacterium from geyser Strokkur (Iceland).</title>
        <authorList>
            <person name="Gaisin V.A."/>
            <person name="Kalashnikov A.M."/>
            <person name="Sukhacheva M.V."/>
            <person name="Grouzdev D.S."/>
            <person name="Ivanov T.M."/>
            <person name="Kuznetsov B."/>
            <person name="Gorlenko V.M."/>
        </authorList>
    </citation>
    <scope>NUCLEOTIDE SEQUENCE [LARGE SCALE GENOMIC DNA]</scope>
    <source>
        <strain evidence="3">isl-2</strain>
    </source>
</reference>
<dbReference type="InterPro" id="IPR043519">
    <property type="entry name" value="NT_sf"/>
</dbReference>
<dbReference type="STRING" id="1707952.A6A03_11215"/>
<protein>
    <recommendedName>
        <fullName evidence="1">Polymerase nucleotidyl transferase domain-containing protein</fullName>
    </recommendedName>
</protein>
<dbReference type="InterPro" id="IPR002934">
    <property type="entry name" value="Polymerase_NTP_transf_dom"/>
</dbReference>
<dbReference type="SUPFAM" id="SSF81301">
    <property type="entry name" value="Nucleotidyltransferase"/>
    <property type="match status" value="1"/>
</dbReference>
<evidence type="ECO:0000313" key="2">
    <source>
        <dbReference type="EMBL" id="OAN47034.1"/>
    </source>
</evidence>
<accession>A0A178MGE0</accession>
<comment type="caution">
    <text evidence="2">The sequence shown here is derived from an EMBL/GenBank/DDBJ whole genome shotgun (WGS) entry which is preliminary data.</text>
</comment>
<dbReference type="EMBL" id="LWQS01000040">
    <property type="protein sequence ID" value="OAN47034.1"/>
    <property type="molecule type" value="Genomic_DNA"/>
</dbReference>
<evidence type="ECO:0000259" key="1">
    <source>
        <dbReference type="Pfam" id="PF01909"/>
    </source>
</evidence>
<gene>
    <name evidence="2" type="ORF">A6A03_11215</name>
</gene>
<keyword evidence="3" id="KW-1185">Reference proteome</keyword>